<keyword evidence="8" id="KW-0472">Membrane</keyword>
<feature type="domain" description="HTH araC/xylS-type" evidence="9">
    <location>
        <begin position="1254"/>
        <end position="1353"/>
    </location>
</feature>
<dbReference type="Proteomes" id="UP001168642">
    <property type="component" value="Unassembled WGS sequence"/>
</dbReference>
<proteinExistence type="predicted"/>
<dbReference type="InterPro" id="IPR003661">
    <property type="entry name" value="HisK_dim/P_dom"/>
</dbReference>
<dbReference type="Gene3D" id="3.40.50.2300">
    <property type="match status" value="1"/>
</dbReference>
<dbReference type="SMART" id="SM00387">
    <property type="entry name" value="HATPase_c"/>
    <property type="match status" value="1"/>
</dbReference>
<dbReference type="Pfam" id="PF07495">
    <property type="entry name" value="Y_Y_Y"/>
    <property type="match status" value="1"/>
</dbReference>
<dbReference type="PANTHER" id="PTHR43547">
    <property type="entry name" value="TWO-COMPONENT HISTIDINE KINASE"/>
    <property type="match status" value="1"/>
</dbReference>
<gene>
    <name evidence="12" type="ORF">QVZ41_10820</name>
</gene>
<dbReference type="InterPro" id="IPR018060">
    <property type="entry name" value="HTH_AraC"/>
</dbReference>
<evidence type="ECO:0000256" key="8">
    <source>
        <dbReference type="SAM" id="Phobius"/>
    </source>
</evidence>
<dbReference type="InterPro" id="IPR004358">
    <property type="entry name" value="Sig_transdc_His_kin-like_C"/>
</dbReference>
<dbReference type="SUPFAM" id="SSF46689">
    <property type="entry name" value="Homeodomain-like"/>
    <property type="match status" value="1"/>
</dbReference>
<evidence type="ECO:0000313" key="13">
    <source>
        <dbReference type="Proteomes" id="UP001168642"/>
    </source>
</evidence>
<keyword evidence="8" id="KW-0812">Transmembrane</keyword>
<sequence>MYIIKKNDNFETMKKSYLIFAFSFIFVHFSFSQSYTIDQLNMADGLSNDYVVAIEGDKEGYIWFATEEGLNRYDGSNVVTFHKNQNGQNSVSGNDLNKIVDDSTEKILWIATKRDGLCAYNYATNTFTTYKQNNGQNTIISNAVTDIETSLNGNLWLATYNSGVDYFDKSNHQFTHYNKQTIKSLVSNYAWSVVDDGNNNLYIGHKDAGLSIINLKTKQSQNYQHKPNDKNTIPSNDVRCVYKDKSGGIWVGTSKGLALFNPITKKFTNFGKDGGPLSMWITDIAHFKDDHLWVSTRFDGIVKINLSQLFLTSITDLEITKIGHQSFNDRLSSLNTRCLYQDKFNNVWTGTWGGGANFLSKKQQLFNNLNISKKDTKESSIANSILSISQDKDETLWIGTYGAGVYKLKNNKIKRFTLHNNSLNLNTVQAIHTDKHNNLWFGVMHGGVIYYNKKNNKAKQILPNIYKNSDITAICETSEGIIMVGTNDNGVFLFDANTSRFIKKLEIKEGLIRSIVIDQYDNILIGTYGIGMRVYSKEFKLIKSYHTQSNFISNIINHIYKDAKNNIWVATGDGLIMLNDKYNNKYQVYAKSKNIRAIIEDGNNNIWYSRNKGLSCITRNNTTFNYSYKDNINLSSFSSACVLKNKINQLFFGSLHGVCFFTPDKVLEKKEPLKPFFTLLEVYEPIKGQFIDKKQAFISGKNEINLNYKQNNFKVSFAIKNYAQKNKVDYSYMLKGLSNSWYPVQGTNEIPFRNVASGRYQLLLRSRVRNQDWSKNYRQLNINVHPPIWLSWWAKLLYITIVFIISLGLMFYRERKIKVEYLYKSEKQQHQKDIELNLERIKFYTNITHELRTPLTLISGPIEDILNSATLSDKDKKRLLLIHKNTVRLKNLVNRLLDFRKTETSNKNLVIVKADVVTTVKEIAIRFKELNQNPNVTISIKATPPEIYMHFDQEAINMIIDNLMSNATKYTQQGSINIQLAIVEKNDEEYVEINVKDTGTGISKNDLPKIFDRYYQKEGEQHHAGTGIGLALVKNLVTLHEGFLTANSSLGIGTSISFFLKLNNTYPNAAHTTDEKYEEDEIPQEEVETFDEDYKIDDTVVLVIEDNKDICEYIYDELNTTYEVQIANNGKQGLHMALDNIPDIIISDVMMPEMDGFELCKKLKEDIRTCHIPIILLTAKDSSLSKEEGYTSGADSYLTKPFSSNLLKSRLKNLLTQRQILAKAYSNSTNLLNTISNIKEQTNALSGLDKDFIEKATRIITDNISEKTVDVQFLSDQMFMSNSTLYRKMKAITDLSTTEFIRKIKMIESEKLLQEKKYNLTEIAYKVGINSQVYFRKCFKEQFGCTPSEYLKK</sequence>
<organism evidence="12 13">
    <name type="scientific">Wenyingzhuangia gilva</name>
    <dbReference type="NCBI Taxonomy" id="3057677"/>
    <lineage>
        <taxon>Bacteria</taxon>
        <taxon>Pseudomonadati</taxon>
        <taxon>Bacteroidota</taxon>
        <taxon>Flavobacteriia</taxon>
        <taxon>Flavobacteriales</taxon>
        <taxon>Flavobacteriaceae</taxon>
        <taxon>Wenyingzhuangia</taxon>
    </lineage>
</organism>
<dbReference type="PRINTS" id="PR00344">
    <property type="entry name" value="BCTRLSENSOR"/>
</dbReference>
<comment type="catalytic activity">
    <reaction evidence="1">
        <text>ATP + protein L-histidine = ADP + protein N-phospho-L-histidine.</text>
        <dbReference type="EC" id="2.7.13.3"/>
    </reaction>
</comment>
<dbReference type="EC" id="2.7.13.3" evidence="2"/>
<dbReference type="SMART" id="SM00448">
    <property type="entry name" value="REC"/>
    <property type="match status" value="1"/>
</dbReference>
<dbReference type="InterPro" id="IPR005467">
    <property type="entry name" value="His_kinase_dom"/>
</dbReference>
<keyword evidence="13" id="KW-1185">Reference proteome</keyword>
<evidence type="ECO:0000256" key="7">
    <source>
        <dbReference type="PROSITE-ProRule" id="PRU00169"/>
    </source>
</evidence>
<dbReference type="InterPro" id="IPR009057">
    <property type="entry name" value="Homeodomain-like_sf"/>
</dbReference>
<dbReference type="CDD" id="cd00082">
    <property type="entry name" value="HisKA"/>
    <property type="match status" value="1"/>
</dbReference>
<dbReference type="InterPro" id="IPR015943">
    <property type="entry name" value="WD40/YVTN_repeat-like_dom_sf"/>
</dbReference>
<accession>A0ABT8VTP3</accession>
<dbReference type="InterPro" id="IPR011123">
    <property type="entry name" value="Y_Y_Y"/>
</dbReference>
<feature type="domain" description="Response regulatory" evidence="11">
    <location>
        <begin position="1100"/>
        <end position="1215"/>
    </location>
</feature>
<keyword evidence="6" id="KW-0804">Transcription</keyword>
<dbReference type="PROSITE" id="PS50110">
    <property type="entry name" value="RESPONSE_REGULATORY"/>
    <property type="match status" value="1"/>
</dbReference>
<dbReference type="Gene3D" id="2.130.10.10">
    <property type="entry name" value="YVTN repeat-like/Quinoprotein amine dehydrogenase"/>
    <property type="match status" value="2"/>
</dbReference>
<dbReference type="SUPFAM" id="SSF63829">
    <property type="entry name" value="Calcium-dependent phosphotriesterase"/>
    <property type="match status" value="3"/>
</dbReference>
<dbReference type="PROSITE" id="PS00041">
    <property type="entry name" value="HTH_ARAC_FAMILY_1"/>
    <property type="match status" value="1"/>
</dbReference>
<dbReference type="SUPFAM" id="SSF55874">
    <property type="entry name" value="ATPase domain of HSP90 chaperone/DNA topoisomerase II/histidine kinase"/>
    <property type="match status" value="1"/>
</dbReference>
<evidence type="ECO:0000256" key="4">
    <source>
        <dbReference type="ARBA" id="ARBA00023015"/>
    </source>
</evidence>
<dbReference type="Pfam" id="PF00512">
    <property type="entry name" value="HisKA"/>
    <property type="match status" value="1"/>
</dbReference>
<dbReference type="InterPro" id="IPR036097">
    <property type="entry name" value="HisK_dim/P_sf"/>
</dbReference>
<evidence type="ECO:0000256" key="3">
    <source>
        <dbReference type="ARBA" id="ARBA00022553"/>
    </source>
</evidence>
<dbReference type="Gene3D" id="3.30.565.10">
    <property type="entry name" value="Histidine kinase-like ATPase, C-terminal domain"/>
    <property type="match status" value="1"/>
</dbReference>
<keyword evidence="3 7" id="KW-0597">Phosphoprotein</keyword>
<evidence type="ECO:0000256" key="1">
    <source>
        <dbReference type="ARBA" id="ARBA00000085"/>
    </source>
</evidence>
<dbReference type="SMART" id="SM00342">
    <property type="entry name" value="HTH_ARAC"/>
    <property type="match status" value="1"/>
</dbReference>
<evidence type="ECO:0000259" key="9">
    <source>
        <dbReference type="PROSITE" id="PS01124"/>
    </source>
</evidence>
<dbReference type="CDD" id="cd17574">
    <property type="entry name" value="REC_OmpR"/>
    <property type="match status" value="1"/>
</dbReference>
<dbReference type="SUPFAM" id="SSF52172">
    <property type="entry name" value="CheY-like"/>
    <property type="match status" value="1"/>
</dbReference>
<dbReference type="Gene3D" id="2.60.40.10">
    <property type="entry name" value="Immunoglobulins"/>
    <property type="match status" value="1"/>
</dbReference>
<reference evidence="12" key="1">
    <citation type="submission" date="2023-07" db="EMBL/GenBank/DDBJ databases">
        <title>Wenyingzhuangia sp. chi5 genome sequencing and assembly.</title>
        <authorList>
            <person name="Park S."/>
        </authorList>
    </citation>
    <scope>NUCLEOTIDE SEQUENCE</scope>
    <source>
        <strain evidence="12">Chi5</strain>
    </source>
</reference>
<evidence type="ECO:0000256" key="2">
    <source>
        <dbReference type="ARBA" id="ARBA00012438"/>
    </source>
</evidence>
<dbReference type="RefSeq" id="WP_302884594.1">
    <property type="nucleotide sequence ID" value="NZ_JAUMIT010000005.1"/>
</dbReference>
<dbReference type="InterPro" id="IPR003594">
    <property type="entry name" value="HATPase_dom"/>
</dbReference>
<evidence type="ECO:0000259" key="11">
    <source>
        <dbReference type="PROSITE" id="PS50110"/>
    </source>
</evidence>
<dbReference type="Pfam" id="PF12833">
    <property type="entry name" value="HTH_18"/>
    <property type="match status" value="1"/>
</dbReference>
<name>A0ABT8VTP3_9FLAO</name>
<dbReference type="InterPro" id="IPR018062">
    <property type="entry name" value="HTH_AraC-typ_CS"/>
</dbReference>
<dbReference type="InterPro" id="IPR036890">
    <property type="entry name" value="HATPase_C_sf"/>
</dbReference>
<keyword evidence="8" id="KW-1133">Transmembrane helix</keyword>
<dbReference type="Gene3D" id="1.10.10.60">
    <property type="entry name" value="Homeodomain-like"/>
    <property type="match status" value="1"/>
</dbReference>
<evidence type="ECO:0000313" key="12">
    <source>
        <dbReference type="EMBL" id="MDO3695331.1"/>
    </source>
</evidence>
<feature type="transmembrane region" description="Helical" evidence="8">
    <location>
        <begin position="792"/>
        <end position="812"/>
    </location>
</feature>
<keyword evidence="5" id="KW-0238">DNA-binding</keyword>
<dbReference type="InterPro" id="IPR011006">
    <property type="entry name" value="CheY-like_superfamily"/>
</dbReference>
<evidence type="ECO:0000256" key="6">
    <source>
        <dbReference type="ARBA" id="ARBA00023163"/>
    </source>
</evidence>
<comment type="caution">
    <text evidence="12">The sequence shown here is derived from an EMBL/GenBank/DDBJ whole genome shotgun (WGS) entry which is preliminary data.</text>
</comment>
<dbReference type="InterPro" id="IPR013783">
    <property type="entry name" value="Ig-like_fold"/>
</dbReference>
<dbReference type="Pfam" id="PF00072">
    <property type="entry name" value="Response_reg"/>
    <property type="match status" value="1"/>
</dbReference>
<dbReference type="SUPFAM" id="SSF47384">
    <property type="entry name" value="Homodimeric domain of signal transducing histidine kinase"/>
    <property type="match status" value="1"/>
</dbReference>
<dbReference type="PANTHER" id="PTHR43547:SF2">
    <property type="entry name" value="HYBRID SIGNAL TRANSDUCTION HISTIDINE KINASE C"/>
    <property type="match status" value="1"/>
</dbReference>
<protein>
    <recommendedName>
        <fullName evidence="2">histidine kinase</fullName>
        <ecNumber evidence="2">2.7.13.3</ecNumber>
    </recommendedName>
</protein>
<dbReference type="PROSITE" id="PS01124">
    <property type="entry name" value="HTH_ARAC_FAMILY_2"/>
    <property type="match status" value="1"/>
</dbReference>
<dbReference type="InterPro" id="IPR011110">
    <property type="entry name" value="Reg_prop"/>
</dbReference>
<feature type="modified residue" description="4-aspartylphosphate" evidence="7">
    <location>
        <position position="1148"/>
    </location>
</feature>
<feature type="domain" description="Histidine kinase" evidence="10">
    <location>
        <begin position="846"/>
        <end position="1064"/>
    </location>
</feature>
<dbReference type="Gene3D" id="1.10.287.130">
    <property type="match status" value="1"/>
</dbReference>
<evidence type="ECO:0000256" key="5">
    <source>
        <dbReference type="ARBA" id="ARBA00023125"/>
    </source>
</evidence>
<dbReference type="Pfam" id="PF07494">
    <property type="entry name" value="Reg_prop"/>
    <property type="match status" value="4"/>
</dbReference>
<dbReference type="InterPro" id="IPR001789">
    <property type="entry name" value="Sig_transdc_resp-reg_receiver"/>
</dbReference>
<dbReference type="Pfam" id="PF02518">
    <property type="entry name" value="HATPase_c"/>
    <property type="match status" value="1"/>
</dbReference>
<dbReference type="SMART" id="SM00388">
    <property type="entry name" value="HisKA"/>
    <property type="match status" value="1"/>
</dbReference>
<evidence type="ECO:0000259" key="10">
    <source>
        <dbReference type="PROSITE" id="PS50109"/>
    </source>
</evidence>
<dbReference type="EMBL" id="JAUMIT010000005">
    <property type="protein sequence ID" value="MDO3695331.1"/>
    <property type="molecule type" value="Genomic_DNA"/>
</dbReference>
<keyword evidence="4" id="KW-0805">Transcription regulation</keyword>
<dbReference type="PROSITE" id="PS50109">
    <property type="entry name" value="HIS_KIN"/>
    <property type="match status" value="1"/>
</dbReference>